<feature type="domain" description="YrdC-like" evidence="1">
    <location>
        <begin position="32"/>
        <end position="218"/>
    </location>
</feature>
<dbReference type="GO" id="GO:0003725">
    <property type="term" value="F:double-stranded RNA binding"/>
    <property type="evidence" value="ECO:0007669"/>
    <property type="project" value="InterPro"/>
</dbReference>
<dbReference type="PROSITE" id="PS51163">
    <property type="entry name" value="YRDC"/>
    <property type="match status" value="1"/>
</dbReference>
<name>C5BL37_TERTT</name>
<dbReference type="EMBL" id="CP001614">
    <property type="protein sequence ID" value="ACR12471.1"/>
    <property type="molecule type" value="Genomic_DNA"/>
</dbReference>
<evidence type="ECO:0000313" key="2">
    <source>
        <dbReference type="EMBL" id="ACR12471.1"/>
    </source>
</evidence>
<dbReference type="Pfam" id="PF01300">
    <property type="entry name" value="Sua5_yciO_yrdC"/>
    <property type="match status" value="1"/>
</dbReference>
<reference evidence="2 3" key="1">
    <citation type="journal article" date="2009" name="PLoS ONE">
        <title>The complete genome of Teredinibacter turnerae T7901: an intracellular endosymbiont of marine wood-boring bivalves (shipworms).</title>
        <authorList>
            <person name="Yang J.C."/>
            <person name="Madupu R."/>
            <person name="Durkin A.S."/>
            <person name="Ekborg N.A."/>
            <person name="Pedamallu C.S."/>
            <person name="Hostetler J.B."/>
            <person name="Radune D."/>
            <person name="Toms B.S."/>
            <person name="Henrissat B."/>
            <person name="Coutinho P.M."/>
            <person name="Schwarz S."/>
            <person name="Field L."/>
            <person name="Trindade-Silva A.E."/>
            <person name="Soares C.A.G."/>
            <person name="Elshahawi S."/>
            <person name="Hanora A."/>
            <person name="Schmidt E.W."/>
            <person name="Haygood M.G."/>
            <person name="Posfai J."/>
            <person name="Benner J."/>
            <person name="Madinger C."/>
            <person name="Nove J."/>
            <person name="Anton B."/>
            <person name="Chaudhary K."/>
            <person name="Foster J."/>
            <person name="Holman A."/>
            <person name="Kumar S."/>
            <person name="Lessard P.A."/>
            <person name="Luyten Y.A."/>
            <person name="Slatko B."/>
            <person name="Wood N."/>
            <person name="Wu B."/>
            <person name="Teplitski M."/>
            <person name="Mougous J.D."/>
            <person name="Ward N."/>
            <person name="Eisen J.A."/>
            <person name="Badger J.H."/>
            <person name="Distel D.L."/>
        </authorList>
    </citation>
    <scope>NUCLEOTIDE SEQUENCE [LARGE SCALE GENOMIC DNA]</scope>
    <source>
        <strain evidence="3">ATCC 39867 / T7901</strain>
    </source>
</reference>
<dbReference type="InterPro" id="IPR052532">
    <property type="entry name" value="SUA5_domain"/>
</dbReference>
<dbReference type="PANTHER" id="PTHR42828:SF3">
    <property type="entry name" value="THREONYLCARBAMOYL-AMP SYNTHASE"/>
    <property type="match status" value="1"/>
</dbReference>
<dbReference type="eggNOG" id="COG0009">
    <property type="taxonomic scope" value="Bacteria"/>
</dbReference>
<dbReference type="KEGG" id="ttu:TERTU_2472"/>
<proteinExistence type="predicted"/>
<evidence type="ECO:0000313" key="3">
    <source>
        <dbReference type="Proteomes" id="UP000009080"/>
    </source>
</evidence>
<dbReference type="PANTHER" id="PTHR42828">
    <property type="entry name" value="DHBP SYNTHASE RIBB-LIKE ALPHA/BETA DOMAIN-CONTAINING PROTEIN"/>
    <property type="match status" value="1"/>
</dbReference>
<protein>
    <submittedName>
        <fullName evidence="2">Sua5/YciO/YrdC/YwlC family protein</fullName>
    </submittedName>
</protein>
<dbReference type="Proteomes" id="UP000009080">
    <property type="component" value="Chromosome"/>
</dbReference>
<dbReference type="SUPFAM" id="SSF55821">
    <property type="entry name" value="YrdC/RibB"/>
    <property type="match status" value="1"/>
</dbReference>
<dbReference type="Gene3D" id="3.90.870.10">
    <property type="entry name" value="DHBP synthase"/>
    <property type="match status" value="1"/>
</dbReference>
<keyword evidence="3" id="KW-1185">Reference proteome</keyword>
<evidence type="ECO:0000259" key="1">
    <source>
        <dbReference type="PROSITE" id="PS51163"/>
    </source>
</evidence>
<dbReference type="InterPro" id="IPR006070">
    <property type="entry name" value="Sua5-like_dom"/>
</dbReference>
<dbReference type="HOGENOM" id="CLU_031397_3_0_6"/>
<sequence length="224" mass="25170">MGTLVRRKPEYFEQQGKRMAQFFSIHPENPQARLISQAVDILRRGGLIVYPTDSAYALGCHIGDKLALDRIRALRQLDKHHNFTLMCRDLSELANYARVDNTAYRIIKSHTPGPFTFILNATSEVPRRLQHPKRKTLGMRVPDNAIALALLEELGEPLMSSSLILPGDTLPLTDPYDIRDTLEHQCELVIDGGFCGLEPTSVIDLTGDEPQVMREGCGDISDFR</sequence>
<accession>C5BL37</accession>
<gene>
    <name evidence="2" type="ordered locus">TERTU_2472</name>
</gene>
<dbReference type="NCBIfam" id="TIGR00057">
    <property type="entry name" value="L-threonylcarbamoyladenylate synthase"/>
    <property type="match status" value="1"/>
</dbReference>
<organism evidence="2 3">
    <name type="scientific">Teredinibacter turnerae (strain ATCC 39867 / T7901)</name>
    <dbReference type="NCBI Taxonomy" id="377629"/>
    <lineage>
        <taxon>Bacteria</taxon>
        <taxon>Pseudomonadati</taxon>
        <taxon>Pseudomonadota</taxon>
        <taxon>Gammaproteobacteria</taxon>
        <taxon>Cellvibrionales</taxon>
        <taxon>Cellvibrionaceae</taxon>
        <taxon>Teredinibacter</taxon>
    </lineage>
</organism>
<dbReference type="AlphaFoldDB" id="C5BL37"/>
<dbReference type="InterPro" id="IPR017945">
    <property type="entry name" value="DHBP_synth_RibB-like_a/b_dom"/>
</dbReference>
<dbReference type="STRING" id="377629.TERTU_2472"/>